<evidence type="ECO:0000313" key="2">
    <source>
        <dbReference type="EMBL" id="MFD1611156.1"/>
    </source>
</evidence>
<keyword evidence="3" id="KW-1185">Reference proteome</keyword>
<accession>A0ABW4HZT2</accession>
<name>A0ABW4HZT2_9SPHN</name>
<dbReference type="SMART" id="SM00235">
    <property type="entry name" value="ZnMc"/>
    <property type="match status" value="1"/>
</dbReference>
<dbReference type="Gene3D" id="3.40.390.10">
    <property type="entry name" value="Collagenase (Catalytic Domain)"/>
    <property type="match status" value="1"/>
</dbReference>
<organism evidence="2 3">
    <name type="scientific">Sphingomonas tabacisoli</name>
    <dbReference type="NCBI Taxonomy" id="2249466"/>
    <lineage>
        <taxon>Bacteria</taxon>
        <taxon>Pseudomonadati</taxon>
        <taxon>Pseudomonadota</taxon>
        <taxon>Alphaproteobacteria</taxon>
        <taxon>Sphingomonadales</taxon>
        <taxon>Sphingomonadaceae</taxon>
        <taxon>Sphingomonas</taxon>
    </lineage>
</organism>
<dbReference type="SUPFAM" id="SSF55486">
    <property type="entry name" value="Metalloproteases ('zincins'), catalytic domain"/>
    <property type="match status" value="1"/>
</dbReference>
<dbReference type="EMBL" id="JBHUDY010000001">
    <property type="protein sequence ID" value="MFD1611156.1"/>
    <property type="molecule type" value="Genomic_DNA"/>
</dbReference>
<dbReference type="Proteomes" id="UP001597115">
    <property type="component" value="Unassembled WGS sequence"/>
</dbReference>
<dbReference type="InterPro" id="IPR024079">
    <property type="entry name" value="MetalloPept_cat_dom_sf"/>
</dbReference>
<feature type="domain" description="Peptidase metallopeptidase" evidence="1">
    <location>
        <begin position="32"/>
        <end position="183"/>
    </location>
</feature>
<dbReference type="Pfam" id="PF01400">
    <property type="entry name" value="Astacin"/>
    <property type="match status" value="1"/>
</dbReference>
<proteinExistence type="predicted"/>
<gene>
    <name evidence="2" type="ORF">ACFSCW_05000</name>
</gene>
<dbReference type="InterPro" id="IPR001506">
    <property type="entry name" value="Peptidase_M12A"/>
</dbReference>
<evidence type="ECO:0000313" key="3">
    <source>
        <dbReference type="Proteomes" id="UP001597115"/>
    </source>
</evidence>
<protein>
    <submittedName>
        <fullName evidence="2">M12 family metallopeptidase</fullName>
    </submittedName>
</protein>
<dbReference type="RefSeq" id="WP_380887507.1">
    <property type="nucleotide sequence ID" value="NZ_JBHUDY010000001.1"/>
</dbReference>
<sequence>MSNGVPNQDQWCFAWFAGEDGSDSQKKAALVKSSKWAPGSNIRIAFLDGTAQQKALVKQYAVEWITNLANLKFSWVNDPAQSDIRISFKYPGSWSVIGTTCKTVPKNQATMNFGWLTPTVTPAEARRVILHEFGHAVGLIHEHQNPKGGIHWNKQAVIDDLSGPPNNWDLPTIQHNMFDAYAASEINGTKLDKDSIMLYPIPISWTTDGFSAGLNGQLSATDKTFIKQQYK</sequence>
<dbReference type="InterPro" id="IPR006026">
    <property type="entry name" value="Peptidase_Metallo"/>
</dbReference>
<reference evidence="3" key="1">
    <citation type="journal article" date="2019" name="Int. J. Syst. Evol. Microbiol.">
        <title>The Global Catalogue of Microorganisms (GCM) 10K type strain sequencing project: providing services to taxonomists for standard genome sequencing and annotation.</title>
        <authorList>
            <consortium name="The Broad Institute Genomics Platform"/>
            <consortium name="The Broad Institute Genome Sequencing Center for Infectious Disease"/>
            <person name="Wu L."/>
            <person name="Ma J."/>
        </authorList>
    </citation>
    <scope>NUCLEOTIDE SEQUENCE [LARGE SCALE GENOMIC DNA]</scope>
    <source>
        <strain evidence="3">CGMCC 1.16275</strain>
    </source>
</reference>
<evidence type="ECO:0000259" key="1">
    <source>
        <dbReference type="SMART" id="SM00235"/>
    </source>
</evidence>
<comment type="caution">
    <text evidence="2">The sequence shown here is derived from an EMBL/GenBank/DDBJ whole genome shotgun (WGS) entry which is preliminary data.</text>
</comment>